<keyword evidence="1" id="KW-0812">Transmembrane</keyword>
<dbReference type="Proteomes" id="UP001499882">
    <property type="component" value="Unassembled WGS sequence"/>
</dbReference>
<feature type="transmembrane region" description="Helical" evidence="1">
    <location>
        <begin position="108"/>
        <end position="129"/>
    </location>
</feature>
<dbReference type="Pfam" id="PF13440">
    <property type="entry name" value="Polysacc_synt_3"/>
    <property type="match status" value="1"/>
</dbReference>
<feature type="transmembrane region" description="Helical" evidence="1">
    <location>
        <begin position="247"/>
        <end position="268"/>
    </location>
</feature>
<reference evidence="3" key="1">
    <citation type="journal article" date="2019" name="Int. J. Syst. Evol. Microbiol.">
        <title>The Global Catalogue of Microorganisms (GCM) 10K type strain sequencing project: providing services to taxonomists for standard genome sequencing and annotation.</title>
        <authorList>
            <consortium name="The Broad Institute Genomics Platform"/>
            <consortium name="The Broad Institute Genome Sequencing Center for Infectious Disease"/>
            <person name="Wu L."/>
            <person name="Ma J."/>
        </authorList>
    </citation>
    <scope>NUCLEOTIDE SEQUENCE [LARGE SCALE GENOMIC DNA]</scope>
    <source>
        <strain evidence="3">JCM 18532</strain>
    </source>
</reference>
<evidence type="ECO:0008006" key="4">
    <source>
        <dbReference type="Google" id="ProtNLM"/>
    </source>
</evidence>
<feature type="transmembrane region" description="Helical" evidence="1">
    <location>
        <begin position="41"/>
        <end position="60"/>
    </location>
</feature>
<feature type="transmembrane region" description="Helical" evidence="1">
    <location>
        <begin position="81"/>
        <end position="102"/>
    </location>
</feature>
<dbReference type="RefSeq" id="WP_345527197.1">
    <property type="nucleotide sequence ID" value="NZ_BAABKN010000015.1"/>
</dbReference>
<feature type="transmembrane region" description="Helical" evidence="1">
    <location>
        <begin position="167"/>
        <end position="191"/>
    </location>
</feature>
<feature type="transmembrane region" description="Helical" evidence="1">
    <location>
        <begin position="212"/>
        <end position="235"/>
    </location>
</feature>
<evidence type="ECO:0000313" key="3">
    <source>
        <dbReference type="Proteomes" id="UP001499882"/>
    </source>
</evidence>
<organism evidence="2 3">
    <name type="scientific">Nocardioides endophyticus</name>
    <dbReference type="NCBI Taxonomy" id="1353775"/>
    <lineage>
        <taxon>Bacteria</taxon>
        <taxon>Bacillati</taxon>
        <taxon>Actinomycetota</taxon>
        <taxon>Actinomycetes</taxon>
        <taxon>Propionibacteriales</taxon>
        <taxon>Nocardioidaceae</taxon>
        <taxon>Nocardioides</taxon>
    </lineage>
</organism>
<evidence type="ECO:0000313" key="2">
    <source>
        <dbReference type="EMBL" id="GAA4740219.1"/>
    </source>
</evidence>
<sequence>MVRIRLNKTSLSGLVILGSNALPFVLAPARASALDVDGRGALAYFQAALLVIINVSILGARPAAYKHHLSGDSRFSVPYGGLVTSSLCVAFPVGAVCVALGYDYPRSVMIAIVICVAIAPLYTILQFELVDAQLRQLQKRIVMLVGVPSLVDVGVSSILLASGQYSLHAAIAVCIAVEAARIMLAMTFRLVDYIGSHGANFADGLLRDCWKLSVTNVAPTIVLNIDVIILGAVSTPQILGVYAVGKIGFTLALVVSNATEGAAVGALLHRRAAATVRPIVETAALTLLISVAGIIAVLLLFPSDFHEAAHILPMLAIAGLAYGVNRWLLIGLAAVSGRGATILSLANVAIALVCCLAVAQVAPDRVVLYAATYLAVQVLAVACTSAGLRSAWSNIEAKVPETSVV</sequence>
<feature type="transmembrane region" description="Helical" evidence="1">
    <location>
        <begin position="308"/>
        <end position="328"/>
    </location>
</feature>
<protein>
    <recommendedName>
        <fullName evidence="4">Polysaccharide biosynthesis protein C-terminal domain-containing protein</fullName>
    </recommendedName>
</protein>
<name>A0ABP8YUQ4_9ACTN</name>
<feature type="transmembrane region" description="Helical" evidence="1">
    <location>
        <begin position="280"/>
        <end position="302"/>
    </location>
</feature>
<feature type="transmembrane region" description="Helical" evidence="1">
    <location>
        <begin position="367"/>
        <end position="388"/>
    </location>
</feature>
<gene>
    <name evidence="2" type="ORF">GCM10023350_25830</name>
</gene>
<comment type="caution">
    <text evidence="2">The sequence shown here is derived from an EMBL/GenBank/DDBJ whole genome shotgun (WGS) entry which is preliminary data.</text>
</comment>
<evidence type="ECO:0000256" key="1">
    <source>
        <dbReference type="SAM" id="Phobius"/>
    </source>
</evidence>
<proteinExistence type="predicted"/>
<feature type="transmembrane region" description="Helical" evidence="1">
    <location>
        <begin position="141"/>
        <end position="161"/>
    </location>
</feature>
<feature type="transmembrane region" description="Helical" evidence="1">
    <location>
        <begin position="340"/>
        <end position="361"/>
    </location>
</feature>
<keyword evidence="1" id="KW-1133">Transmembrane helix</keyword>
<dbReference type="EMBL" id="BAABKN010000015">
    <property type="protein sequence ID" value="GAA4740219.1"/>
    <property type="molecule type" value="Genomic_DNA"/>
</dbReference>
<keyword evidence="1" id="KW-0472">Membrane</keyword>
<accession>A0ABP8YUQ4</accession>
<keyword evidence="3" id="KW-1185">Reference proteome</keyword>